<dbReference type="Proteomes" id="UP000269945">
    <property type="component" value="Unassembled WGS sequence"/>
</dbReference>
<protein>
    <submittedName>
        <fullName evidence="1">Uncharacterized protein</fullName>
    </submittedName>
</protein>
<accession>A0A9X9Q9Y0</accession>
<sequence>MIVQERCLQLLFGKEEGLCHFRDTSVRHWWKHNWKNPRLEVEA</sequence>
<evidence type="ECO:0000313" key="2">
    <source>
        <dbReference type="Proteomes" id="UP000269945"/>
    </source>
</evidence>
<name>A0A9X9Q9Y0_GULGU</name>
<reference evidence="1 2" key="1">
    <citation type="submission" date="2018-10" db="EMBL/GenBank/DDBJ databases">
        <authorList>
            <person name="Ekblom R."/>
            <person name="Jareborg N."/>
        </authorList>
    </citation>
    <scope>NUCLEOTIDE SEQUENCE [LARGE SCALE GENOMIC DNA]</scope>
    <source>
        <tissue evidence="1">Muscle</tissue>
    </source>
</reference>
<dbReference type="EMBL" id="CYRY02045745">
    <property type="protein sequence ID" value="VCX41271.1"/>
    <property type="molecule type" value="Genomic_DNA"/>
</dbReference>
<organism evidence="1 2">
    <name type="scientific">Gulo gulo</name>
    <name type="common">Wolverine</name>
    <name type="synonym">Gluton</name>
    <dbReference type="NCBI Taxonomy" id="48420"/>
    <lineage>
        <taxon>Eukaryota</taxon>
        <taxon>Metazoa</taxon>
        <taxon>Chordata</taxon>
        <taxon>Craniata</taxon>
        <taxon>Vertebrata</taxon>
        <taxon>Euteleostomi</taxon>
        <taxon>Mammalia</taxon>
        <taxon>Eutheria</taxon>
        <taxon>Laurasiatheria</taxon>
        <taxon>Carnivora</taxon>
        <taxon>Caniformia</taxon>
        <taxon>Musteloidea</taxon>
        <taxon>Mustelidae</taxon>
        <taxon>Guloninae</taxon>
        <taxon>Gulo</taxon>
    </lineage>
</organism>
<proteinExistence type="predicted"/>
<keyword evidence="2" id="KW-1185">Reference proteome</keyword>
<gene>
    <name evidence="1" type="ORF">BN2614_LOCUS1</name>
</gene>
<comment type="caution">
    <text evidence="1">The sequence shown here is derived from an EMBL/GenBank/DDBJ whole genome shotgun (WGS) entry which is preliminary data.</text>
</comment>
<dbReference type="AlphaFoldDB" id="A0A9X9Q9Y0"/>
<evidence type="ECO:0000313" key="1">
    <source>
        <dbReference type="EMBL" id="VCX41271.1"/>
    </source>
</evidence>